<comment type="caution">
    <text evidence="1">The sequence shown here is derived from an EMBL/GenBank/DDBJ whole genome shotgun (WGS) entry which is preliminary data.</text>
</comment>
<dbReference type="EMBL" id="BAABUK010000017">
    <property type="protein sequence ID" value="GAA5813504.1"/>
    <property type="molecule type" value="Genomic_DNA"/>
</dbReference>
<evidence type="ECO:0000313" key="1">
    <source>
        <dbReference type="EMBL" id="GAA5813504.1"/>
    </source>
</evidence>
<keyword evidence="2" id="KW-1185">Reference proteome</keyword>
<accession>A0ABP9Z322</accession>
<name>A0ABP9Z322_9FUNG</name>
<protein>
    <submittedName>
        <fullName evidence="1">Uncharacterized protein</fullName>
    </submittedName>
</protein>
<dbReference type="Proteomes" id="UP001473302">
    <property type="component" value="Unassembled WGS sequence"/>
</dbReference>
<proteinExistence type="predicted"/>
<organism evidence="1 2">
    <name type="scientific">Mucor flavus</name>
    <dbReference type="NCBI Taxonomy" id="439312"/>
    <lineage>
        <taxon>Eukaryota</taxon>
        <taxon>Fungi</taxon>
        <taxon>Fungi incertae sedis</taxon>
        <taxon>Mucoromycota</taxon>
        <taxon>Mucoromycotina</taxon>
        <taxon>Mucoromycetes</taxon>
        <taxon>Mucorales</taxon>
        <taxon>Mucorineae</taxon>
        <taxon>Mucoraceae</taxon>
        <taxon>Mucor</taxon>
    </lineage>
</organism>
<sequence length="193" mass="22266">MSFYIDRYVQVGYNVYGCELALLETSGPFGLNDGNREIKDYIKTSYGLLAMLHSVARKYCFADVKVFKKFNVYFVQAANKNITIWRFCLCDAKLYSIYRCSSSEVTLNYKESEDCLKNILNNMWAFNTYLVESSEILKQLKVSHESRKSLVENRRPGHSRIIKLDLHLQEVAEVKLNSAELVSPEELLMTSSP</sequence>
<gene>
    <name evidence="1" type="ORF">MFLAVUS_006982</name>
</gene>
<evidence type="ECO:0000313" key="2">
    <source>
        <dbReference type="Proteomes" id="UP001473302"/>
    </source>
</evidence>
<reference evidence="1 2" key="1">
    <citation type="submission" date="2024-04" db="EMBL/GenBank/DDBJ databases">
        <title>genome sequences of Mucor flavus KT1a and Helicostylum pulchrum KT1b strains isolated from the surface of a dry-aged beef.</title>
        <authorList>
            <person name="Toyotome T."/>
            <person name="Hosono M."/>
            <person name="Torimaru M."/>
            <person name="Fukuda K."/>
            <person name="Mikami N."/>
        </authorList>
    </citation>
    <scope>NUCLEOTIDE SEQUENCE [LARGE SCALE GENOMIC DNA]</scope>
    <source>
        <strain evidence="1 2">KT1a</strain>
    </source>
</reference>